<comment type="caution">
    <text evidence="1">The sequence shown here is derived from an EMBL/GenBank/DDBJ whole genome shotgun (WGS) entry which is preliminary data.</text>
</comment>
<dbReference type="RefSeq" id="WP_330106626.1">
    <property type="nucleotide sequence ID" value="NZ_JAZDQT010000001.1"/>
</dbReference>
<accession>A0ABU7I455</accession>
<name>A0ABU7I455_9SPHI</name>
<gene>
    <name evidence="1" type="ORF">VRU48_03970</name>
</gene>
<reference evidence="1 2" key="1">
    <citation type="submission" date="2024-01" db="EMBL/GenBank/DDBJ databases">
        <title>Pedobacter sp. nov., isolated from fresh soil.</title>
        <authorList>
            <person name="Le N.T.T."/>
        </authorList>
    </citation>
    <scope>NUCLEOTIDE SEQUENCE [LARGE SCALE GENOMIC DNA]</scope>
    <source>
        <strain evidence="1 2">KR3-3</strain>
    </source>
</reference>
<evidence type="ECO:0000313" key="2">
    <source>
        <dbReference type="Proteomes" id="UP001336835"/>
    </source>
</evidence>
<sequence>MSEEKQIYANEIQIRDFKNGQMPLVLICPDESAAVGLSGMIKSTGGNFSVKCYLNKDSELTVGLLLAMPELAVELKVPTTKTEANYPPVAWLLNGQVNFISTGWLDDKRQLTYTDLIPLDNVDLPD</sequence>
<dbReference type="Proteomes" id="UP001336835">
    <property type="component" value="Unassembled WGS sequence"/>
</dbReference>
<dbReference type="EMBL" id="JAZDQT010000001">
    <property type="protein sequence ID" value="MEE1944251.1"/>
    <property type="molecule type" value="Genomic_DNA"/>
</dbReference>
<organism evidence="1 2">
    <name type="scientific">Pedobacter albus</name>
    <dbReference type="NCBI Taxonomy" id="3113905"/>
    <lineage>
        <taxon>Bacteria</taxon>
        <taxon>Pseudomonadati</taxon>
        <taxon>Bacteroidota</taxon>
        <taxon>Sphingobacteriia</taxon>
        <taxon>Sphingobacteriales</taxon>
        <taxon>Sphingobacteriaceae</taxon>
        <taxon>Pedobacter</taxon>
    </lineage>
</organism>
<proteinExistence type="predicted"/>
<evidence type="ECO:0000313" key="1">
    <source>
        <dbReference type="EMBL" id="MEE1944251.1"/>
    </source>
</evidence>
<protein>
    <submittedName>
        <fullName evidence="1">Uncharacterized protein</fullName>
    </submittedName>
</protein>
<keyword evidence="2" id="KW-1185">Reference proteome</keyword>